<feature type="chain" id="PRO_5017020583" evidence="1">
    <location>
        <begin position="19"/>
        <end position="37"/>
    </location>
</feature>
<sequence length="37" mass="4084">MKKLILILFGMGFLFSNASETTPVLMNFCFDGILAIS</sequence>
<evidence type="ECO:0000313" key="3">
    <source>
        <dbReference type="Proteomes" id="UP000255024"/>
    </source>
</evidence>
<feature type="signal peptide" evidence="1">
    <location>
        <begin position="1"/>
        <end position="18"/>
    </location>
</feature>
<dbReference type="Proteomes" id="UP000255024">
    <property type="component" value="Unassembled WGS sequence"/>
</dbReference>
<proteinExistence type="predicted"/>
<evidence type="ECO:0000256" key="1">
    <source>
        <dbReference type="SAM" id="SignalP"/>
    </source>
</evidence>
<protein>
    <submittedName>
        <fullName evidence="2">Uncharacterized protein</fullName>
    </submittedName>
</protein>
<accession>A0A378U381</accession>
<keyword evidence="3" id="KW-1185">Reference proteome</keyword>
<gene>
    <name evidence="2" type="ORF">NCTC11179_03095</name>
</gene>
<organism evidence="2 3">
    <name type="scientific">Myroides odoratus</name>
    <name type="common">Flavobacterium odoratum</name>
    <dbReference type="NCBI Taxonomy" id="256"/>
    <lineage>
        <taxon>Bacteria</taxon>
        <taxon>Pseudomonadati</taxon>
        <taxon>Bacteroidota</taxon>
        <taxon>Flavobacteriia</taxon>
        <taxon>Flavobacteriales</taxon>
        <taxon>Flavobacteriaceae</taxon>
        <taxon>Myroides</taxon>
    </lineage>
</organism>
<reference evidence="2 3" key="1">
    <citation type="submission" date="2018-06" db="EMBL/GenBank/DDBJ databases">
        <authorList>
            <consortium name="Pathogen Informatics"/>
            <person name="Doyle S."/>
        </authorList>
    </citation>
    <scope>NUCLEOTIDE SEQUENCE [LARGE SCALE GENOMIC DNA]</scope>
    <source>
        <strain evidence="2 3">NCTC11179</strain>
    </source>
</reference>
<keyword evidence="1" id="KW-0732">Signal</keyword>
<evidence type="ECO:0000313" key="2">
    <source>
        <dbReference type="EMBL" id="STZ69586.1"/>
    </source>
</evidence>
<name>A0A378U381_MYROD</name>
<dbReference type="EMBL" id="UGQL01000002">
    <property type="protein sequence ID" value="STZ69586.1"/>
    <property type="molecule type" value="Genomic_DNA"/>
</dbReference>
<dbReference type="AlphaFoldDB" id="A0A378U381"/>